<sequence length="281" mass="31187">MAYKFGLILAALAATPALALPAGLPQPPNPEDWTLLNFRRTCAEDQSRCSYSFLVSEDATKVPEYCNFDIDAADGLPAYQTDFSSLTCPGVPEYSINGGWDEREFITLTVINDERKLLSFFAYRDVDLWAGDGAAPQQSTVYIYPMPAVKREVKTTDEENSLPYASEWKIKDLVRYEFNRGAPYTDALIMRFGIQALGTPIEQCLLIIPLFEGTRPLGKSFYDAPCDYGGWTASWGHNETTDDAVLSLMNANHDRIAYFGYNGVSTNVVLGNNGPRPVSQL</sequence>
<proteinExistence type="predicted"/>
<organism evidence="2 3">
    <name type="scientific">Colletotrichum salicis</name>
    <dbReference type="NCBI Taxonomy" id="1209931"/>
    <lineage>
        <taxon>Eukaryota</taxon>
        <taxon>Fungi</taxon>
        <taxon>Dikarya</taxon>
        <taxon>Ascomycota</taxon>
        <taxon>Pezizomycotina</taxon>
        <taxon>Sordariomycetes</taxon>
        <taxon>Hypocreomycetidae</taxon>
        <taxon>Glomerellales</taxon>
        <taxon>Glomerellaceae</taxon>
        <taxon>Colletotrichum</taxon>
        <taxon>Colletotrichum acutatum species complex</taxon>
    </lineage>
</organism>
<keyword evidence="1" id="KW-0732">Signal</keyword>
<comment type="caution">
    <text evidence="2">The sequence shown here is derived from an EMBL/GenBank/DDBJ whole genome shotgun (WGS) entry which is preliminary data.</text>
</comment>
<feature type="chain" id="PRO_5007801304" evidence="1">
    <location>
        <begin position="20"/>
        <end position="281"/>
    </location>
</feature>
<protein>
    <submittedName>
        <fullName evidence="2">Uncharacterized protein</fullName>
    </submittedName>
</protein>
<feature type="signal peptide" evidence="1">
    <location>
        <begin position="1"/>
        <end position="19"/>
    </location>
</feature>
<dbReference type="OrthoDB" id="3836772at2759"/>
<evidence type="ECO:0000313" key="3">
    <source>
        <dbReference type="Proteomes" id="UP000070121"/>
    </source>
</evidence>
<gene>
    <name evidence="2" type="ORF">CSAL01_07849</name>
</gene>
<evidence type="ECO:0000256" key="1">
    <source>
        <dbReference type="SAM" id="SignalP"/>
    </source>
</evidence>
<dbReference type="EMBL" id="JFFI01002643">
    <property type="protein sequence ID" value="KXH27908.1"/>
    <property type="molecule type" value="Genomic_DNA"/>
</dbReference>
<dbReference type="Proteomes" id="UP000070121">
    <property type="component" value="Unassembled WGS sequence"/>
</dbReference>
<accession>A0A135RWJ0</accession>
<name>A0A135RWJ0_9PEZI</name>
<dbReference type="AlphaFoldDB" id="A0A135RWJ0"/>
<dbReference type="STRING" id="1209931.A0A135RWJ0"/>
<reference evidence="2 3" key="1">
    <citation type="submission" date="2014-02" db="EMBL/GenBank/DDBJ databases">
        <title>The genome sequence of Colletotrichum salicis CBS 607.94.</title>
        <authorList>
            <person name="Baroncelli R."/>
            <person name="Thon M.R."/>
        </authorList>
    </citation>
    <scope>NUCLEOTIDE SEQUENCE [LARGE SCALE GENOMIC DNA]</scope>
    <source>
        <strain evidence="2 3">CBS 607.94</strain>
    </source>
</reference>
<evidence type="ECO:0000313" key="2">
    <source>
        <dbReference type="EMBL" id="KXH27908.1"/>
    </source>
</evidence>
<keyword evidence="3" id="KW-1185">Reference proteome</keyword>